<evidence type="ECO:0000313" key="3">
    <source>
        <dbReference type="Proteomes" id="UP000248790"/>
    </source>
</evidence>
<dbReference type="EMBL" id="QLMC01000007">
    <property type="protein sequence ID" value="RAJ92687.1"/>
    <property type="molecule type" value="Genomic_DNA"/>
</dbReference>
<organism evidence="2 3">
    <name type="scientific">Larkinella arboricola</name>
    <dbReference type="NCBI Taxonomy" id="643671"/>
    <lineage>
        <taxon>Bacteria</taxon>
        <taxon>Pseudomonadati</taxon>
        <taxon>Bacteroidota</taxon>
        <taxon>Cytophagia</taxon>
        <taxon>Cytophagales</taxon>
        <taxon>Spirosomataceae</taxon>
        <taxon>Larkinella</taxon>
    </lineage>
</organism>
<gene>
    <name evidence="2" type="ORF">LX87_05017</name>
</gene>
<feature type="signal peptide" evidence="1">
    <location>
        <begin position="1"/>
        <end position="24"/>
    </location>
</feature>
<protein>
    <recommendedName>
        <fullName evidence="4">Lipoprotein</fullName>
    </recommendedName>
</protein>
<accession>A0A327WME7</accession>
<dbReference type="OrthoDB" id="666052at2"/>
<dbReference type="RefSeq" id="WP_146624549.1">
    <property type="nucleotide sequence ID" value="NZ_QLMC01000007.1"/>
</dbReference>
<dbReference type="AlphaFoldDB" id="A0A327WME7"/>
<dbReference type="PROSITE" id="PS51257">
    <property type="entry name" value="PROKAR_LIPOPROTEIN"/>
    <property type="match status" value="1"/>
</dbReference>
<name>A0A327WME7_LARAB</name>
<sequence>MKKVTRTVLSPLLMLLLISLASCSKDKDGELGPGGYVPADMAGQWLHGTFAMANYWGYDGSYQGNPSELSVAFDFKPSGHFEMFLIIMANDYGCRTEALTNLKGKVEFNEAAKTFTITPTEGNYRGYYSCASNRNFNRKATAQELQEQKKTYSYEFTEDGKWLMINGSSFKATSW</sequence>
<evidence type="ECO:0008006" key="4">
    <source>
        <dbReference type="Google" id="ProtNLM"/>
    </source>
</evidence>
<evidence type="ECO:0000313" key="2">
    <source>
        <dbReference type="EMBL" id="RAJ92687.1"/>
    </source>
</evidence>
<comment type="caution">
    <text evidence="2">The sequence shown here is derived from an EMBL/GenBank/DDBJ whole genome shotgun (WGS) entry which is preliminary data.</text>
</comment>
<keyword evidence="1" id="KW-0732">Signal</keyword>
<feature type="chain" id="PRO_5016238312" description="Lipoprotein" evidence="1">
    <location>
        <begin position="25"/>
        <end position="175"/>
    </location>
</feature>
<proteinExistence type="predicted"/>
<dbReference type="Proteomes" id="UP000248790">
    <property type="component" value="Unassembled WGS sequence"/>
</dbReference>
<evidence type="ECO:0000256" key="1">
    <source>
        <dbReference type="SAM" id="SignalP"/>
    </source>
</evidence>
<keyword evidence="3" id="KW-1185">Reference proteome</keyword>
<reference evidence="2 3" key="1">
    <citation type="submission" date="2018-06" db="EMBL/GenBank/DDBJ databases">
        <title>Genomic Encyclopedia of Archaeal and Bacterial Type Strains, Phase II (KMG-II): from individual species to whole genera.</title>
        <authorList>
            <person name="Goeker M."/>
        </authorList>
    </citation>
    <scope>NUCLEOTIDE SEQUENCE [LARGE SCALE GENOMIC DNA]</scope>
    <source>
        <strain evidence="2 3">DSM 21851</strain>
    </source>
</reference>